<dbReference type="AlphaFoldDB" id="A0A4R0PAC9"/>
<organism evidence="2 3">
    <name type="scientific">Oricola cellulosilytica</name>
    <dbReference type="NCBI Taxonomy" id="1429082"/>
    <lineage>
        <taxon>Bacteria</taxon>
        <taxon>Pseudomonadati</taxon>
        <taxon>Pseudomonadota</taxon>
        <taxon>Alphaproteobacteria</taxon>
        <taxon>Hyphomicrobiales</taxon>
        <taxon>Ahrensiaceae</taxon>
        <taxon>Oricola</taxon>
    </lineage>
</organism>
<evidence type="ECO:0000313" key="3">
    <source>
        <dbReference type="Proteomes" id="UP000291301"/>
    </source>
</evidence>
<dbReference type="EMBL" id="SJST01000003">
    <property type="protein sequence ID" value="TCD14201.1"/>
    <property type="molecule type" value="Genomic_DNA"/>
</dbReference>
<keyword evidence="1" id="KW-0732">Signal</keyword>
<evidence type="ECO:0000313" key="2">
    <source>
        <dbReference type="EMBL" id="TCD14201.1"/>
    </source>
</evidence>
<dbReference type="Gene3D" id="3.10.620.30">
    <property type="match status" value="1"/>
</dbReference>
<dbReference type="PANTHER" id="PTHR39327:SF1">
    <property type="entry name" value="BLR5470 PROTEIN"/>
    <property type="match status" value="1"/>
</dbReference>
<gene>
    <name evidence="2" type="ORF">E0D97_08955</name>
</gene>
<reference evidence="2 3" key="1">
    <citation type="journal article" date="2015" name="Antonie Van Leeuwenhoek">
        <title>Oricola cellulosilytica gen. nov., sp. nov., a cellulose-degrading bacterium of the family Phyllobacteriaceae isolated from surface seashore water, and emended descriptions of Mesorhizobium loti and Phyllobacterium myrsinacearum.</title>
        <authorList>
            <person name="Hameed A."/>
            <person name="Shahina M."/>
            <person name="Lai W.A."/>
            <person name="Lin S.Y."/>
            <person name="Young L.S."/>
            <person name="Liu Y.C."/>
            <person name="Hsu Y.H."/>
            <person name="Young C.C."/>
        </authorList>
    </citation>
    <scope>NUCLEOTIDE SEQUENCE [LARGE SCALE GENOMIC DNA]</scope>
    <source>
        <strain evidence="2 3">KCTC 52183</strain>
    </source>
</reference>
<comment type="caution">
    <text evidence="2">The sequence shown here is derived from an EMBL/GenBank/DDBJ whole genome shotgun (WGS) entry which is preliminary data.</text>
</comment>
<evidence type="ECO:0000256" key="1">
    <source>
        <dbReference type="SAM" id="SignalP"/>
    </source>
</evidence>
<dbReference type="RefSeq" id="WP_131567993.1">
    <property type="nucleotide sequence ID" value="NZ_JAINFK010000002.1"/>
</dbReference>
<dbReference type="Proteomes" id="UP000291301">
    <property type="component" value="Unassembled WGS sequence"/>
</dbReference>
<sequence>MTRLIALAISALIAVGCSQTTFVSSTASLGTSDSEIAFSSAFMKLDGNAFPPPAFHKFCAESPRLCATSDGSRTVELTPARIAQLKAVNVYVNNRIKEQDDRVTAGRWDDWRLPTKVGDCEDFAILKKDRLTKQGWSPAALLLTVATFRGEGHVVLTVRTDKGDYILDNRTDSIRIWSRAPYRFFARQSQVRHGKWEKIVKEI</sequence>
<feature type="chain" id="PRO_5020816386" description="Transglutaminase" evidence="1">
    <location>
        <begin position="24"/>
        <end position="203"/>
    </location>
</feature>
<dbReference type="Pfam" id="PF06035">
    <property type="entry name" value="Peptidase_C93"/>
    <property type="match status" value="1"/>
</dbReference>
<dbReference type="OrthoDB" id="7206808at2"/>
<feature type="signal peptide" evidence="1">
    <location>
        <begin position="1"/>
        <end position="23"/>
    </location>
</feature>
<evidence type="ECO:0008006" key="4">
    <source>
        <dbReference type="Google" id="ProtNLM"/>
    </source>
</evidence>
<proteinExistence type="predicted"/>
<dbReference type="PANTHER" id="PTHR39327">
    <property type="match status" value="1"/>
</dbReference>
<keyword evidence="3" id="KW-1185">Reference proteome</keyword>
<dbReference type="PROSITE" id="PS51257">
    <property type="entry name" value="PROKAR_LIPOPROTEIN"/>
    <property type="match status" value="1"/>
</dbReference>
<accession>A0A4R0PAC9</accession>
<dbReference type="InterPro" id="IPR010319">
    <property type="entry name" value="Transglutaminase-like_Cys_pept"/>
</dbReference>
<name>A0A4R0PAC9_9HYPH</name>
<protein>
    <recommendedName>
        <fullName evidence="4">Transglutaminase</fullName>
    </recommendedName>
</protein>